<name>A0ABT9Y7E4_9FIRM</name>
<dbReference type="PANTHER" id="PTHR33931:SF2">
    <property type="entry name" value="HOLIN-LIKE PROTEIN CIDA"/>
    <property type="match status" value="1"/>
</dbReference>
<feature type="transmembrane region" description="Helical" evidence="6">
    <location>
        <begin position="58"/>
        <end position="78"/>
    </location>
</feature>
<evidence type="ECO:0000256" key="6">
    <source>
        <dbReference type="SAM" id="Phobius"/>
    </source>
</evidence>
<evidence type="ECO:0000256" key="1">
    <source>
        <dbReference type="ARBA" id="ARBA00004651"/>
    </source>
</evidence>
<evidence type="ECO:0000256" key="5">
    <source>
        <dbReference type="ARBA" id="ARBA00023136"/>
    </source>
</evidence>
<gene>
    <name evidence="7" type="ORF">J2S01_001264</name>
</gene>
<accession>A0ABT9Y7E4</accession>
<comment type="caution">
    <text evidence="7">The sequence shown here is derived from an EMBL/GenBank/DDBJ whole genome shotgun (WGS) entry which is preliminary data.</text>
</comment>
<evidence type="ECO:0000256" key="2">
    <source>
        <dbReference type="ARBA" id="ARBA00022475"/>
    </source>
</evidence>
<dbReference type="EMBL" id="JAUSUE010000007">
    <property type="protein sequence ID" value="MDQ0203548.1"/>
    <property type="molecule type" value="Genomic_DNA"/>
</dbReference>
<organism evidence="7 8">
    <name type="scientific">Pectinatus haikarae</name>
    <dbReference type="NCBI Taxonomy" id="349096"/>
    <lineage>
        <taxon>Bacteria</taxon>
        <taxon>Bacillati</taxon>
        <taxon>Bacillota</taxon>
        <taxon>Negativicutes</taxon>
        <taxon>Selenomonadales</taxon>
        <taxon>Selenomonadaceae</taxon>
        <taxon>Pectinatus</taxon>
    </lineage>
</organism>
<feature type="transmembrane region" description="Helical" evidence="6">
    <location>
        <begin position="84"/>
        <end position="107"/>
    </location>
</feature>
<reference evidence="7 8" key="1">
    <citation type="submission" date="2023-07" db="EMBL/GenBank/DDBJ databases">
        <title>Genomic Encyclopedia of Type Strains, Phase IV (KMG-IV): sequencing the most valuable type-strain genomes for metagenomic binning, comparative biology and taxonomic classification.</title>
        <authorList>
            <person name="Goeker M."/>
        </authorList>
    </citation>
    <scope>NUCLEOTIDE SEQUENCE [LARGE SCALE GENOMIC DNA]</scope>
    <source>
        <strain evidence="7 8">DSM 16980</strain>
    </source>
</reference>
<evidence type="ECO:0000313" key="8">
    <source>
        <dbReference type="Proteomes" id="UP001239167"/>
    </source>
</evidence>
<sequence length="123" mass="13607">MKLLEQFTIILALTLVVETVKALVPLPIPASIYGLLLMLFLLKAKVIPLVSVKDAGKILLETMPIMFIPAAVGLLNSWNTVKELLFPLIVVIFISTLAVMVISGHVTQMVIHFNQKRSDLKDE</sequence>
<evidence type="ECO:0000256" key="3">
    <source>
        <dbReference type="ARBA" id="ARBA00022692"/>
    </source>
</evidence>
<keyword evidence="8" id="KW-1185">Reference proteome</keyword>
<comment type="subcellular location">
    <subcellularLocation>
        <location evidence="1">Cell membrane</location>
        <topology evidence="1">Multi-pass membrane protein</topology>
    </subcellularLocation>
</comment>
<keyword evidence="5 6" id="KW-0472">Membrane</keyword>
<keyword evidence="2" id="KW-1003">Cell membrane</keyword>
<dbReference type="PANTHER" id="PTHR33931">
    <property type="entry name" value="HOLIN-LIKE PROTEIN CIDA-RELATED"/>
    <property type="match status" value="1"/>
</dbReference>
<dbReference type="RefSeq" id="WP_196604329.1">
    <property type="nucleotide sequence ID" value="NZ_CP116940.1"/>
</dbReference>
<evidence type="ECO:0000256" key="4">
    <source>
        <dbReference type="ARBA" id="ARBA00022989"/>
    </source>
</evidence>
<evidence type="ECO:0000313" key="7">
    <source>
        <dbReference type="EMBL" id="MDQ0203548.1"/>
    </source>
</evidence>
<dbReference type="Proteomes" id="UP001239167">
    <property type="component" value="Unassembled WGS sequence"/>
</dbReference>
<keyword evidence="4 6" id="KW-1133">Transmembrane helix</keyword>
<protein>
    <submittedName>
        <fullName evidence="7">Holin-like protein</fullName>
    </submittedName>
</protein>
<keyword evidence="3 6" id="KW-0812">Transmembrane</keyword>
<dbReference type="InterPro" id="IPR005538">
    <property type="entry name" value="LrgA/CidA"/>
</dbReference>
<proteinExistence type="predicted"/>
<dbReference type="Pfam" id="PF03788">
    <property type="entry name" value="LrgA"/>
    <property type="match status" value="1"/>
</dbReference>